<organism evidence="13 14">
    <name type="scientific">Coralloluteibacterium thermophilum</name>
    <dbReference type="NCBI Taxonomy" id="2707049"/>
    <lineage>
        <taxon>Bacteria</taxon>
        <taxon>Pseudomonadati</taxon>
        <taxon>Pseudomonadota</taxon>
        <taxon>Gammaproteobacteria</taxon>
        <taxon>Lysobacterales</taxon>
        <taxon>Lysobacteraceae</taxon>
        <taxon>Coralloluteibacterium</taxon>
    </lineage>
</organism>
<dbReference type="GO" id="GO:0008677">
    <property type="term" value="F:2-dehydropantoate 2-reductase activity"/>
    <property type="evidence" value="ECO:0007669"/>
    <property type="project" value="UniProtKB-EC"/>
</dbReference>
<keyword evidence="5 10" id="KW-0566">Pantothenate biosynthesis</keyword>
<evidence type="ECO:0000256" key="7">
    <source>
        <dbReference type="ARBA" id="ARBA00023002"/>
    </source>
</evidence>
<dbReference type="Pfam" id="PF02558">
    <property type="entry name" value="ApbA"/>
    <property type="match status" value="1"/>
</dbReference>
<comment type="similarity">
    <text evidence="2 10">Belongs to the ketopantoate reductase family.</text>
</comment>
<dbReference type="InterPro" id="IPR013752">
    <property type="entry name" value="KPA_reductase"/>
</dbReference>
<dbReference type="Gene3D" id="3.40.50.720">
    <property type="entry name" value="NAD(P)-binding Rossmann-like Domain"/>
    <property type="match status" value="1"/>
</dbReference>
<proteinExistence type="inferred from homology"/>
<dbReference type="SUPFAM" id="SSF48179">
    <property type="entry name" value="6-phosphogluconate dehydrogenase C-terminal domain-like"/>
    <property type="match status" value="1"/>
</dbReference>
<dbReference type="InterPro" id="IPR008927">
    <property type="entry name" value="6-PGluconate_DH-like_C_sf"/>
</dbReference>
<evidence type="ECO:0000256" key="2">
    <source>
        <dbReference type="ARBA" id="ARBA00007870"/>
    </source>
</evidence>
<evidence type="ECO:0000256" key="1">
    <source>
        <dbReference type="ARBA" id="ARBA00004994"/>
    </source>
</evidence>
<dbReference type="RefSeq" id="WP_377006198.1">
    <property type="nucleotide sequence ID" value="NZ_JBHSGG010000071.1"/>
</dbReference>
<evidence type="ECO:0000259" key="12">
    <source>
        <dbReference type="Pfam" id="PF08546"/>
    </source>
</evidence>
<sequence>MSAAPLRILVVGAGALGGYFGGRLLEAGADVTFLVRPRRAAQLARDGLRVASVHGDIALPAPHVLADGIAAPFDLVLLGCKAYDLDATLDDVAPAVGPATAILPLLNGMRHLDAIAGRFGAACVLGGLCMISATLDDDGTVRHLNDAHALVFGERAGGGSPRVDAVAAAFAGARFEARASRDIAQAMWEKWVFIAALAGATCLLRGAVGDIVAAGASDAALALLAECEAVAAANGAPVRPEVAARSRAMLEAPGSMLVASMLKDVERGGRTEAEHILGDLHARAGQVPVPLLRLALAHLRVHEARRGRSGGGEARAFAAD</sequence>
<feature type="domain" description="Ketopantoate reductase N-terminal" evidence="11">
    <location>
        <begin position="8"/>
        <end position="155"/>
    </location>
</feature>
<dbReference type="EC" id="1.1.1.169" evidence="3 10"/>
<evidence type="ECO:0000256" key="9">
    <source>
        <dbReference type="ARBA" id="ARBA00048793"/>
    </source>
</evidence>
<comment type="catalytic activity">
    <reaction evidence="9 10">
        <text>(R)-pantoate + NADP(+) = 2-dehydropantoate + NADPH + H(+)</text>
        <dbReference type="Rhea" id="RHEA:16233"/>
        <dbReference type="ChEBI" id="CHEBI:11561"/>
        <dbReference type="ChEBI" id="CHEBI:15378"/>
        <dbReference type="ChEBI" id="CHEBI:15980"/>
        <dbReference type="ChEBI" id="CHEBI:57783"/>
        <dbReference type="ChEBI" id="CHEBI:58349"/>
        <dbReference type="EC" id="1.1.1.169"/>
    </reaction>
</comment>
<evidence type="ECO:0000256" key="5">
    <source>
        <dbReference type="ARBA" id="ARBA00022655"/>
    </source>
</evidence>
<evidence type="ECO:0000313" key="14">
    <source>
        <dbReference type="Proteomes" id="UP001595892"/>
    </source>
</evidence>
<dbReference type="InterPro" id="IPR003710">
    <property type="entry name" value="ApbA"/>
</dbReference>
<evidence type="ECO:0000256" key="4">
    <source>
        <dbReference type="ARBA" id="ARBA00019465"/>
    </source>
</evidence>
<keyword evidence="6 10" id="KW-0521">NADP</keyword>
<evidence type="ECO:0000256" key="3">
    <source>
        <dbReference type="ARBA" id="ARBA00013014"/>
    </source>
</evidence>
<dbReference type="InterPro" id="IPR013332">
    <property type="entry name" value="KPR_N"/>
</dbReference>
<comment type="function">
    <text evidence="10">Catalyzes the NADPH-dependent reduction of ketopantoate into pantoic acid.</text>
</comment>
<comment type="pathway">
    <text evidence="1 10">Cofactor biosynthesis; (R)-pantothenate biosynthesis; (R)-pantoate from 3-methyl-2-oxobutanoate: step 2/2.</text>
</comment>
<evidence type="ECO:0000256" key="8">
    <source>
        <dbReference type="ARBA" id="ARBA00032024"/>
    </source>
</evidence>
<dbReference type="InterPro" id="IPR013328">
    <property type="entry name" value="6PGD_dom2"/>
</dbReference>
<dbReference type="Proteomes" id="UP001595892">
    <property type="component" value="Unassembled WGS sequence"/>
</dbReference>
<protein>
    <recommendedName>
        <fullName evidence="4 10">2-dehydropantoate 2-reductase</fullName>
        <ecNumber evidence="3 10">1.1.1.169</ecNumber>
    </recommendedName>
    <alternativeName>
        <fullName evidence="8 10">Ketopantoate reductase</fullName>
    </alternativeName>
</protein>
<dbReference type="EMBL" id="JBHSGG010000071">
    <property type="protein sequence ID" value="MFC4729915.1"/>
    <property type="molecule type" value="Genomic_DNA"/>
</dbReference>
<dbReference type="SUPFAM" id="SSF51735">
    <property type="entry name" value="NAD(P)-binding Rossmann-fold domains"/>
    <property type="match status" value="1"/>
</dbReference>
<evidence type="ECO:0000256" key="6">
    <source>
        <dbReference type="ARBA" id="ARBA00022857"/>
    </source>
</evidence>
<dbReference type="InterPro" id="IPR036291">
    <property type="entry name" value="NAD(P)-bd_dom_sf"/>
</dbReference>
<dbReference type="NCBIfam" id="NF005094">
    <property type="entry name" value="PRK06522.2-5"/>
    <property type="match status" value="1"/>
</dbReference>
<dbReference type="InterPro" id="IPR051402">
    <property type="entry name" value="KPR-Related"/>
</dbReference>
<evidence type="ECO:0000313" key="13">
    <source>
        <dbReference type="EMBL" id="MFC4729915.1"/>
    </source>
</evidence>
<keyword evidence="14" id="KW-1185">Reference proteome</keyword>
<evidence type="ECO:0000256" key="10">
    <source>
        <dbReference type="RuleBase" id="RU362068"/>
    </source>
</evidence>
<dbReference type="PANTHER" id="PTHR21708:SF26">
    <property type="entry name" value="2-DEHYDROPANTOATE 2-REDUCTASE"/>
    <property type="match status" value="1"/>
</dbReference>
<gene>
    <name evidence="13" type="primary">panE</name>
    <name evidence="13" type="ORF">ACFO3Q_17265</name>
</gene>
<dbReference type="Pfam" id="PF08546">
    <property type="entry name" value="ApbA_C"/>
    <property type="match status" value="1"/>
</dbReference>
<accession>A0ABV9NRL0</accession>
<dbReference type="PANTHER" id="PTHR21708">
    <property type="entry name" value="PROBABLE 2-DEHYDROPANTOATE 2-REDUCTASE"/>
    <property type="match status" value="1"/>
</dbReference>
<comment type="caution">
    <text evidence="13">The sequence shown here is derived from an EMBL/GenBank/DDBJ whole genome shotgun (WGS) entry which is preliminary data.</text>
</comment>
<dbReference type="NCBIfam" id="TIGR00745">
    <property type="entry name" value="apbA_panE"/>
    <property type="match status" value="1"/>
</dbReference>
<feature type="domain" description="Ketopantoate reductase C-terminal" evidence="12">
    <location>
        <begin position="182"/>
        <end position="301"/>
    </location>
</feature>
<name>A0ABV9NRL0_9GAMM</name>
<keyword evidence="7 10" id="KW-0560">Oxidoreductase</keyword>
<evidence type="ECO:0000259" key="11">
    <source>
        <dbReference type="Pfam" id="PF02558"/>
    </source>
</evidence>
<dbReference type="Gene3D" id="1.10.1040.10">
    <property type="entry name" value="N-(1-d-carboxylethyl)-l-norvaline Dehydrogenase, domain 2"/>
    <property type="match status" value="1"/>
</dbReference>
<reference evidence="14" key="1">
    <citation type="journal article" date="2019" name="Int. J. Syst. Evol. Microbiol.">
        <title>The Global Catalogue of Microorganisms (GCM) 10K type strain sequencing project: providing services to taxonomists for standard genome sequencing and annotation.</title>
        <authorList>
            <consortium name="The Broad Institute Genomics Platform"/>
            <consortium name="The Broad Institute Genome Sequencing Center for Infectious Disease"/>
            <person name="Wu L."/>
            <person name="Ma J."/>
        </authorList>
    </citation>
    <scope>NUCLEOTIDE SEQUENCE [LARGE SCALE GENOMIC DNA]</scope>
    <source>
        <strain evidence="14">CGMCC 1.13574</strain>
    </source>
</reference>